<gene>
    <name evidence="4" type="ORF">C1645_841108</name>
</gene>
<sequence length="189" mass="20762">IQANAALTEHSYKGHVLYWHTQDTPTCHRCGSADHLFKSCPNKKSPRSYADAAKKGSKPNNNNKQQQLKNSTKKGSSMHDKSLKSNPALPAQLEKFRKSLQDISKMVTGFANEIKALKLAINSAPQISSSSSHNKSPNKRPHLTSSSDDNSSSHQERLSGLESGSHEADDDDDTLDDDIEIDDTAEHLL</sequence>
<organism evidence="4 5">
    <name type="scientific">Glomus cerebriforme</name>
    <dbReference type="NCBI Taxonomy" id="658196"/>
    <lineage>
        <taxon>Eukaryota</taxon>
        <taxon>Fungi</taxon>
        <taxon>Fungi incertae sedis</taxon>
        <taxon>Mucoromycota</taxon>
        <taxon>Glomeromycotina</taxon>
        <taxon>Glomeromycetes</taxon>
        <taxon>Glomerales</taxon>
        <taxon>Glomeraceae</taxon>
        <taxon>Glomus</taxon>
    </lineage>
</organism>
<keyword evidence="5" id="KW-1185">Reference proteome</keyword>
<evidence type="ECO:0000259" key="3">
    <source>
        <dbReference type="PROSITE" id="PS50158"/>
    </source>
</evidence>
<reference evidence="4 5" key="1">
    <citation type="submission" date="2018-06" db="EMBL/GenBank/DDBJ databases">
        <title>Comparative genomics reveals the genomic features of Rhizophagus irregularis, R. cerebriforme, R. diaphanum and Gigaspora rosea, and their symbiotic lifestyle signature.</title>
        <authorList>
            <person name="Morin E."/>
            <person name="San Clemente H."/>
            <person name="Chen E.C.H."/>
            <person name="De La Providencia I."/>
            <person name="Hainaut M."/>
            <person name="Kuo A."/>
            <person name="Kohler A."/>
            <person name="Murat C."/>
            <person name="Tang N."/>
            <person name="Roy S."/>
            <person name="Loubradou J."/>
            <person name="Henrissat B."/>
            <person name="Grigoriev I.V."/>
            <person name="Corradi N."/>
            <person name="Roux C."/>
            <person name="Martin F.M."/>
        </authorList>
    </citation>
    <scope>NUCLEOTIDE SEQUENCE [LARGE SCALE GENOMIC DNA]</scope>
    <source>
        <strain evidence="4 5">DAOM 227022</strain>
    </source>
</reference>
<keyword evidence="1" id="KW-0479">Metal-binding</keyword>
<protein>
    <recommendedName>
        <fullName evidence="3">CCHC-type domain-containing protein</fullName>
    </recommendedName>
</protein>
<feature type="domain" description="CCHC-type" evidence="3">
    <location>
        <begin position="27"/>
        <end position="42"/>
    </location>
</feature>
<evidence type="ECO:0000256" key="2">
    <source>
        <dbReference type="SAM" id="MobiDB-lite"/>
    </source>
</evidence>
<keyword evidence="1" id="KW-0862">Zinc</keyword>
<dbReference type="EMBL" id="QKYT01001411">
    <property type="protein sequence ID" value="RIA79271.1"/>
    <property type="molecule type" value="Genomic_DNA"/>
</dbReference>
<dbReference type="AlphaFoldDB" id="A0A397S977"/>
<feature type="compositionally biased region" description="Low complexity" evidence="2">
    <location>
        <begin position="58"/>
        <end position="74"/>
    </location>
</feature>
<comment type="caution">
    <text evidence="4">The sequence shown here is derived from an EMBL/GenBank/DDBJ whole genome shotgun (WGS) entry which is preliminary data.</text>
</comment>
<feature type="non-terminal residue" evidence="4">
    <location>
        <position position="1"/>
    </location>
</feature>
<feature type="compositionally biased region" description="Basic and acidic residues" evidence="2">
    <location>
        <begin position="154"/>
        <end position="167"/>
    </location>
</feature>
<evidence type="ECO:0000256" key="1">
    <source>
        <dbReference type="PROSITE-ProRule" id="PRU00047"/>
    </source>
</evidence>
<name>A0A397S977_9GLOM</name>
<dbReference type="GO" id="GO:0003676">
    <property type="term" value="F:nucleic acid binding"/>
    <property type="evidence" value="ECO:0007669"/>
    <property type="project" value="InterPro"/>
</dbReference>
<evidence type="ECO:0000313" key="4">
    <source>
        <dbReference type="EMBL" id="RIA79271.1"/>
    </source>
</evidence>
<feature type="region of interest" description="Disordered" evidence="2">
    <location>
        <begin position="126"/>
        <end position="189"/>
    </location>
</feature>
<dbReference type="Proteomes" id="UP000265703">
    <property type="component" value="Unassembled WGS sequence"/>
</dbReference>
<dbReference type="PROSITE" id="PS50158">
    <property type="entry name" value="ZF_CCHC"/>
    <property type="match status" value="1"/>
</dbReference>
<accession>A0A397S977</accession>
<feature type="region of interest" description="Disordered" evidence="2">
    <location>
        <begin position="42"/>
        <end position="93"/>
    </location>
</feature>
<feature type="compositionally biased region" description="Acidic residues" evidence="2">
    <location>
        <begin position="168"/>
        <end position="183"/>
    </location>
</feature>
<proteinExistence type="predicted"/>
<evidence type="ECO:0000313" key="5">
    <source>
        <dbReference type="Proteomes" id="UP000265703"/>
    </source>
</evidence>
<dbReference type="GO" id="GO:0008270">
    <property type="term" value="F:zinc ion binding"/>
    <property type="evidence" value="ECO:0007669"/>
    <property type="project" value="UniProtKB-KW"/>
</dbReference>
<dbReference type="InterPro" id="IPR001878">
    <property type="entry name" value="Znf_CCHC"/>
</dbReference>
<keyword evidence="1" id="KW-0863">Zinc-finger</keyword>